<reference evidence="3 4" key="1">
    <citation type="submission" date="2020-06" db="EMBL/GenBank/DDBJ databases">
        <title>Genome sequence of 2 isolates from Red Sea Mangroves.</title>
        <authorList>
            <person name="Sefrji F."/>
            <person name="Michoud G."/>
            <person name="Merlino G."/>
            <person name="Daffonchio D."/>
        </authorList>
    </citation>
    <scope>NUCLEOTIDE SEQUENCE [LARGE SCALE GENOMIC DNA]</scope>
    <source>
        <strain evidence="3 4">R1DC25</strain>
    </source>
</reference>
<dbReference type="KEGG" id="kmn:HW532_11230"/>
<dbReference type="RefSeq" id="WP_213160572.1">
    <property type="nucleotide sequence ID" value="NZ_CP058214.1"/>
</dbReference>
<protein>
    <submittedName>
        <fullName evidence="3">Alkaline phosphatase D family protein</fullName>
    </submittedName>
</protein>
<dbReference type="Gene3D" id="2.60.40.380">
    <property type="entry name" value="Purple acid phosphatase-like, N-terminal"/>
    <property type="match status" value="1"/>
</dbReference>
<evidence type="ECO:0000313" key="3">
    <source>
        <dbReference type="EMBL" id="QPC43211.1"/>
    </source>
</evidence>
<dbReference type="PANTHER" id="PTHR43606">
    <property type="entry name" value="PHOSPHATASE, PUTATIVE (AFU_ORTHOLOGUE AFUA_6G08710)-RELATED"/>
    <property type="match status" value="1"/>
</dbReference>
<name>A0A7S8C4H7_9HYPH</name>
<dbReference type="InterPro" id="IPR006311">
    <property type="entry name" value="TAT_signal"/>
</dbReference>
<dbReference type="InterPro" id="IPR038607">
    <property type="entry name" value="PhoD-like_sf"/>
</dbReference>
<organism evidence="3 4">
    <name type="scientific">Kaustia mangrovi</name>
    <dbReference type="NCBI Taxonomy" id="2593653"/>
    <lineage>
        <taxon>Bacteria</taxon>
        <taxon>Pseudomonadati</taxon>
        <taxon>Pseudomonadota</taxon>
        <taxon>Alphaproteobacteria</taxon>
        <taxon>Hyphomicrobiales</taxon>
        <taxon>Parvibaculaceae</taxon>
        <taxon>Kaustia</taxon>
    </lineage>
</organism>
<accession>A0A7S8C4H7</accession>
<dbReference type="Proteomes" id="UP000593594">
    <property type="component" value="Chromosome"/>
</dbReference>
<feature type="domain" description="Phospholipase D N-terminal" evidence="2">
    <location>
        <begin position="46"/>
        <end position="137"/>
    </location>
</feature>
<dbReference type="AlphaFoldDB" id="A0A7S8C4H7"/>
<evidence type="ECO:0000259" key="1">
    <source>
        <dbReference type="Pfam" id="PF09423"/>
    </source>
</evidence>
<sequence length="524" mass="58305">MSRTTARSTLTRRTLLKSATAAGALSVGGVFMPHLSRAAGRPVATHGVQSGDITADRAIVWARADRPSRMMVEVATTDSFKNPMVFTGPDAIEASDYTAKLDLTDLPADQDIFYRVKFLDLADMQTSSEPVTGHLRTAPMAKRDITFVWSGDTAGQGWGIDRDRGGMKTYATMLQARPDFFIHSGDTIYADGKIEPEVELADGTIWKNVTTEEKSKVAETLKEFRGQWKYNLLDDNVRAFNAQVPMLVQWDDHEVTNNWYPGEQLISDDRYTEKSSSLLSARSARAFFEMNPIRANAIEPARVYRKVAYGPSLDIFFLDMRTYRGPNSANDQSEAGGPAAFLGRAQLDWLKRELLASKATWKVIAADMPIGMIVRDGDNFENGANGDGPVKGREHDIAEILRFIKNAKVLNTVWLTADVHYTAAHYYDPNKAQFQDFEPFWEFVSGPLHAGTFGPNDMDNTFGPQVKFTKHPSKEQGANLPPSMGLQFFGQVKIDGDTEEMTVTLKDRDNADLYEVTLEPKRAG</sequence>
<dbReference type="InterPro" id="IPR029052">
    <property type="entry name" value="Metallo-depent_PP-like"/>
</dbReference>
<evidence type="ECO:0000313" key="4">
    <source>
        <dbReference type="Proteomes" id="UP000593594"/>
    </source>
</evidence>
<gene>
    <name evidence="3" type="ORF">HW532_11230</name>
</gene>
<dbReference type="InterPro" id="IPR032093">
    <property type="entry name" value="PhoD_N"/>
</dbReference>
<proteinExistence type="predicted"/>
<evidence type="ECO:0000259" key="2">
    <source>
        <dbReference type="Pfam" id="PF16655"/>
    </source>
</evidence>
<dbReference type="InterPro" id="IPR052900">
    <property type="entry name" value="Phospholipid_Metab_Enz"/>
</dbReference>
<dbReference type="InterPro" id="IPR018946">
    <property type="entry name" value="PhoD-like_MPP"/>
</dbReference>
<dbReference type="EMBL" id="CP058214">
    <property type="protein sequence ID" value="QPC43211.1"/>
    <property type="molecule type" value="Genomic_DNA"/>
</dbReference>
<dbReference type="Gene3D" id="3.60.21.70">
    <property type="entry name" value="PhoD-like phosphatase"/>
    <property type="match status" value="1"/>
</dbReference>
<keyword evidence="4" id="KW-1185">Reference proteome</keyword>
<dbReference type="Pfam" id="PF09423">
    <property type="entry name" value="PhoD"/>
    <property type="match status" value="1"/>
</dbReference>
<dbReference type="SUPFAM" id="SSF56300">
    <property type="entry name" value="Metallo-dependent phosphatases"/>
    <property type="match status" value="1"/>
</dbReference>
<dbReference type="PROSITE" id="PS51318">
    <property type="entry name" value="TAT"/>
    <property type="match status" value="1"/>
</dbReference>
<dbReference type="PANTHER" id="PTHR43606:SF1">
    <property type="entry name" value="PHOD-LIKE PHOSPHATASE METALLOPHOSPHATASE DOMAIN-CONTAINING PROTEIN"/>
    <property type="match status" value="1"/>
</dbReference>
<feature type="domain" description="PhoD-like phosphatase metallophosphatase" evidence="1">
    <location>
        <begin position="149"/>
        <end position="504"/>
    </location>
</feature>
<dbReference type="Pfam" id="PF16655">
    <property type="entry name" value="PhoD_N"/>
    <property type="match status" value="1"/>
</dbReference>